<keyword evidence="7" id="KW-0611">Plant defense</keyword>
<evidence type="ECO:0000256" key="6">
    <source>
        <dbReference type="ARBA" id="ARBA00022729"/>
    </source>
</evidence>
<feature type="chain" id="PRO_5008094803" evidence="9">
    <location>
        <begin position="24"/>
        <end position="98"/>
    </location>
</feature>
<proteinExistence type="inferred from homology"/>
<evidence type="ECO:0000313" key="11">
    <source>
        <dbReference type="Proteomes" id="UP000078284"/>
    </source>
</evidence>
<dbReference type="EMBL" id="LUHQ01000003">
    <property type="protein sequence ID" value="OAP03256.1"/>
    <property type="molecule type" value="Genomic_DNA"/>
</dbReference>
<evidence type="ECO:0000256" key="2">
    <source>
        <dbReference type="ARBA" id="ARBA00006722"/>
    </source>
</evidence>
<evidence type="ECO:0000313" key="10">
    <source>
        <dbReference type="EMBL" id="OAP03256.1"/>
    </source>
</evidence>
<evidence type="ECO:0000256" key="8">
    <source>
        <dbReference type="ARBA" id="ARBA00023157"/>
    </source>
</evidence>
<dbReference type="GO" id="GO:0050832">
    <property type="term" value="P:defense response to fungus"/>
    <property type="evidence" value="ECO:0007669"/>
    <property type="project" value="UniProtKB-KW"/>
</dbReference>
<feature type="signal peptide" evidence="9">
    <location>
        <begin position="1"/>
        <end position="23"/>
    </location>
</feature>
<evidence type="ECO:0000256" key="5">
    <source>
        <dbReference type="ARBA" id="ARBA00022577"/>
    </source>
</evidence>
<dbReference type="InterPro" id="IPR010682">
    <property type="entry name" value="SCRL"/>
</dbReference>
<name>A0A178VBJ4_ARATH</name>
<comment type="caution">
    <text evidence="10">The sequence shown here is derived from an EMBL/GenBank/DDBJ whole genome shotgun (WGS) entry which is preliminary data.</text>
</comment>
<sequence length="98" mass="10928">MRYTTSFIVFCFLIFLLTNVVKGRTIRICDRKVEGNGTCGPNSNNICLDEFWKNPPSPGLAKSLEGCTCEPRGKTPKFKGLSHVCWCCWSYNSTNPAG</sequence>
<keyword evidence="5" id="KW-0295">Fungicide</keyword>
<protein>
    <submittedName>
        <fullName evidence="10">SCRL19</fullName>
    </submittedName>
</protein>
<comment type="similarity">
    <text evidence="2">Belongs to the DEFL family.</text>
</comment>
<keyword evidence="8" id="KW-1015">Disulfide bond</keyword>
<evidence type="ECO:0000256" key="9">
    <source>
        <dbReference type="SAM" id="SignalP"/>
    </source>
</evidence>
<dbReference type="AlphaFoldDB" id="A0A178VBJ4"/>
<dbReference type="GO" id="GO:0005576">
    <property type="term" value="C:extracellular region"/>
    <property type="evidence" value="ECO:0007669"/>
    <property type="project" value="UniProtKB-SubCell"/>
</dbReference>
<dbReference type="GO" id="GO:0031640">
    <property type="term" value="P:killing of cells of another organism"/>
    <property type="evidence" value="ECO:0007669"/>
    <property type="project" value="UniProtKB-KW"/>
</dbReference>
<comment type="subcellular location">
    <subcellularLocation>
        <location evidence="1">Secreted</location>
    </subcellularLocation>
</comment>
<organism evidence="10 11">
    <name type="scientific">Arabidopsis thaliana</name>
    <name type="common">Mouse-ear cress</name>
    <dbReference type="NCBI Taxonomy" id="3702"/>
    <lineage>
        <taxon>Eukaryota</taxon>
        <taxon>Viridiplantae</taxon>
        <taxon>Streptophyta</taxon>
        <taxon>Embryophyta</taxon>
        <taxon>Tracheophyta</taxon>
        <taxon>Spermatophyta</taxon>
        <taxon>Magnoliopsida</taxon>
        <taxon>eudicotyledons</taxon>
        <taxon>Gunneridae</taxon>
        <taxon>Pentapetalae</taxon>
        <taxon>rosids</taxon>
        <taxon>malvids</taxon>
        <taxon>Brassicales</taxon>
        <taxon>Brassicaceae</taxon>
        <taxon>Camelineae</taxon>
        <taxon>Arabidopsis</taxon>
    </lineage>
</organism>
<keyword evidence="3" id="KW-0964">Secreted</keyword>
<dbReference type="Proteomes" id="UP000078284">
    <property type="component" value="Chromosome 3"/>
</dbReference>
<keyword evidence="4" id="KW-0929">Antimicrobial</keyword>
<evidence type="ECO:0000256" key="4">
    <source>
        <dbReference type="ARBA" id="ARBA00022529"/>
    </source>
</evidence>
<dbReference type="GO" id="GO:0007165">
    <property type="term" value="P:signal transduction"/>
    <property type="evidence" value="ECO:0007669"/>
    <property type="project" value="InterPro"/>
</dbReference>
<dbReference type="ExpressionAtlas" id="A0A178VBJ4">
    <property type="expression patterns" value="baseline"/>
</dbReference>
<gene>
    <name evidence="10" type="ordered locus">AXX17_At3g30030</name>
</gene>
<dbReference type="PANTHER" id="PTHR34450:SF6">
    <property type="entry name" value="DEFENSIN-LIKE PROTEIN 241-RELATED"/>
    <property type="match status" value="1"/>
</dbReference>
<evidence type="ECO:0000256" key="3">
    <source>
        <dbReference type="ARBA" id="ARBA00022525"/>
    </source>
</evidence>
<accession>A0A178VBJ4</accession>
<evidence type="ECO:0000256" key="7">
    <source>
        <dbReference type="ARBA" id="ARBA00022821"/>
    </source>
</evidence>
<evidence type="ECO:0000256" key="1">
    <source>
        <dbReference type="ARBA" id="ARBA00004613"/>
    </source>
</evidence>
<keyword evidence="6 9" id="KW-0732">Signal</keyword>
<reference evidence="11" key="1">
    <citation type="journal article" date="2016" name="Proc. Natl. Acad. Sci. U.S.A.">
        <title>Chromosome-level assembly of Arabidopsis thaliana Ler reveals the extent of translocation and inversion polymorphisms.</title>
        <authorList>
            <person name="Zapata L."/>
            <person name="Ding J."/>
            <person name="Willing E.M."/>
            <person name="Hartwig B."/>
            <person name="Bezdan D."/>
            <person name="Jiao W.B."/>
            <person name="Patel V."/>
            <person name="Velikkakam James G."/>
            <person name="Koornneef M."/>
            <person name="Ossowski S."/>
            <person name="Schneeberger K."/>
        </authorList>
    </citation>
    <scope>NUCLEOTIDE SEQUENCE [LARGE SCALE GENOMIC DNA]</scope>
    <source>
        <strain evidence="11">cv. Landsberg erecta</strain>
    </source>
</reference>
<dbReference type="PANTHER" id="PTHR34450">
    <property type="entry name" value="DEFENSIN-LIKE PROTEIN 245-RELATED"/>
    <property type="match status" value="1"/>
</dbReference>